<accession>A0A6I6JIB8</accession>
<name>A0A6I6JIB8_9BACT</name>
<dbReference type="Proteomes" id="UP000428328">
    <property type="component" value="Chromosome"/>
</dbReference>
<dbReference type="GO" id="GO:0016874">
    <property type="term" value="F:ligase activity"/>
    <property type="evidence" value="ECO:0007669"/>
    <property type="project" value="UniProtKB-KW"/>
</dbReference>
<evidence type="ECO:0000313" key="2">
    <source>
        <dbReference type="EMBL" id="QGY40052.1"/>
    </source>
</evidence>
<evidence type="ECO:0000313" key="3">
    <source>
        <dbReference type="Proteomes" id="UP000428328"/>
    </source>
</evidence>
<dbReference type="InterPro" id="IPR019197">
    <property type="entry name" value="Biotin-prot_ligase_N"/>
</dbReference>
<evidence type="ECO:0000259" key="1">
    <source>
        <dbReference type="Pfam" id="PF09825"/>
    </source>
</evidence>
<dbReference type="InterPro" id="IPR029062">
    <property type="entry name" value="Class_I_gatase-like"/>
</dbReference>
<dbReference type="SUPFAM" id="SSF52317">
    <property type="entry name" value="Class I glutamine amidotransferase-like"/>
    <property type="match status" value="1"/>
</dbReference>
<protein>
    <submittedName>
        <fullName evidence="2">Biotin--protein ligase</fullName>
    </submittedName>
</protein>
<reference evidence="2 3" key="1">
    <citation type="submission" date="2019-11" db="EMBL/GenBank/DDBJ databases">
        <authorList>
            <person name="Zheng R.K."/>
            <person name="Sun C.M."/>
        </authorList>
    </citation>
    <scope>NUCLEOTIDE SEQUENCE [LARGE SCALE GENOMIC DNA]</scope>
    <source>
        <strain evidence="2 3">SRB007</strain>
    </source>
</reference>
<organism evidence="2 3">
    <name type="scientific">Pseudodesulfovibrio cashew</name>
    <dbReference type="NCBI Taxonomy" id="2678688"/>
    <lineage>
        <taxon>Bacteria</taxon>
        <taxon>Pseudomonadati</taxon>
        <taxon>Thermodesulfobacteriota</taxon>
        <taxon>Desulfovibrionia</taxon>
        <taxon>Desulfovibrionales</taxon>
        <taxon>Desulfovibrionaceae</taxon>
    </lineage>
</organism>
<dbReference type="Pfam" id="PF09825">
    <property type="entry name" value="BPL_N"/>
    <property type="match status" value="1"/>
</dbReference>
<gene>
    <name evidence="2" type="ORF">GM415_07900</name>
</gene>
<proteinExistence type="predicted"/>
<dbReference type="AlphaFoldDB" id="A0A6I6JIB8"/>
<sequence length="418" mass="45720">MSSIHIYWDESHFWGLLVTRALTAWGIPHRLVRGHEIADGVLSGKSGPRPELLIVPGGRAKGKTDRLGLKGMDAVCEYVHSGGTYLGFCGGTGLGLTGPYSLGLSPWTRQGYKNRLHHFLSGHVTSDLAADPLVPEGLGGEAMLPVWWPGRFAPSDNGVTVLARYRVPGPDFWVADLHLASLPKGTMTDWENLYGIHLRPDFLEGLPCVTRNEFGAGRVILSYAHLETPASPPANRWLGHILSTVLGETVGEIPVPAWDVAARPVRWDDPVLASARAAMEETVATGLSHFLLFWRTPWLLGWRRGIPGAGINSLYSLICEAMAREPDDAALAFWKRRRDQFAVLMKLLAGGLSGYLLAERLAMTVFHSDPEAVSQAGLLEQRRALFGRPPEPGGIHADLAAMLEELYWLLSLSNNNSH</sequence>
<keyword evidence="2" id="KW-0436">Ligase</keyword>
<dbReference type="EMBL" id="CP046400">
    <property type="protein sequence ID" value="QGY40052.1"/>
    <property type="molecule type" value="Genomic_DNA"/>
</dbReference>
<feature type="domain" description="Biotin-protein ligase N-terminal" evidence="1">
    <location>
        <begin position="51"/>
        <end position="92"/>
    </location>
</feature>
<keyword evidence="3" id="KW-1185">Reference proteome</keyword>
<dbReference type="RefSeq" id="WP_158947276.1">
    <property type="nucleotide sequence ID" value="NZ_CP046400.1"/>
</dbReference>
<dbReference type="KEGG" id="psel:GM415_07900"/>